<dbReference type="EMBL" id="CYTV01000001">
    <property type="protein sequence ID" value="CUI36682.1"/>
    <property type="molecule type" value="Genomic_DNA"/>
</dbReference>
<accession>A0A0M7CD70</accession>
<keyword evidence="7 8" id="KW-0472">Membrane</keyword>
<feature type="transmembrane region" description="Helical" evidence="8">
    <location>
        <begin position="133"/>
        <end position="150"/>
    </location>
</feature>
<evidence type="ECO:0000256" key="5">
    <source>
        <dbReference type="ARBA" id="ARBA00022692"/>
    </source>
</evidence>
<name>A0A0J6F586_9BORD</name>
<keyword evidence="13" id="KW-1185">Reference proteome</keyword>
<keyword evidence="3" id="KW-1003">Cell membrane</keyword>
<feature type="transmembrane region" description="Helical" evidence="8">
    <location>
        <begin position="7"/>
        <end position="27"/>
    </location>
</feature>
<evidence type="ECO:0000256" key="4">
    <source>
        <dbReference type="ARBA" id="ARBA00022519"/>
    </source>
</evidence>
<evidence type="ECO:0000256" key="7">
    <source>
        <dbReference type="ARBA" id="ARBA00023136"/>
    </source>
</evidence>
<dbReference type="GO" id="GO:0015528">
    <property type="term" value="F:lactose:proton symporter activity"/>
    <property type="evidence" value="ECO:0007669"/>
    <property type="project" value="TreeGrafter"/>
</dbReference>
<evidence type="ECO:0000313" key="13">
    <source>
        <dbReference type="Proteomes" id="UP000092950"/>
    </source>
</evidence>
<dbReference type="InterPro" id="IPR026032">
    <property type="entry name" value="HcaT-like"/>
</dbReference>
<feature type="transmembrane region" description="Helical" evidence="8">
    <location>
        <begin position="39"/>
        <end position="58"/>
    </location>
</feature>
<dbReference type="GO" id="GO:0030395">
    <property type="term" value="F:lactose binding"/>
    <property type="evidence" value="ECO:0007669"/>
    <property type="project" value="TreeGrafter"/>
</dbReference>
<dbReference type="PANTHER" id="PTHR23522">
    <property type="entry name" value="BLL5896 PROTEIN"/>
    <property type="match status" value="1"/>
</dbReference>
<reference evidence="10 13" key="2">
    <citation type="submission" date="2016-07" db="EMBL/GenBank/DDBJ databases">
        <title>Complete genome sequences of Bordetella pseudohinzii.</title>
        <authorList>
            <person name="Spilker T."/>
            <person name="Darrah R."/>
            <person name="LiPuma J.J."/>
        </authorList>
    </citation>
    <scope>NUCLEOTIDE SEQUENCE [LARGE SCALE GENOMIC DNA]</scope>
    <source>
        <strain evidence="10 13">HI4681</strain>
    </source>
</reference>
<dbReference type="SUPFAM" id="SSF103473">
    <property type="entry name" value="MFS general substrate transporter"/>
    <property type="match status" value="1"/>
</dbReference>
<feature type="transmembrane region" description="Helical" evidence="8">
    <location>
        <begin position="327"/>
        <end position="349"/>
    </location>
</feature>
<keyword evidence="2" id="KW-0813">Transport</keyword>
<feature type="transmembrane region" description="Helical" evidence="8">
    <location>
        <begin position="355"/>
        <end position="376"/>
    </location>
</feature>
<evidence type="ECO:0000256" key="3">
    <source>
        <dbReference type="ARBA" id="ARBA00022475"/>
    </source>
</evidence>
<keyword evidence="4" id="KW-0997">Cell inner membrane</keyword>
<evidence type="ECO:0000313" key="12">
    <source>
        <dbReference type="Proteomes" id="UP000053096"/>
    </source>
</evidence>
<feature type="domain" description="Major facilitator superfamily associated" evidence="9">
    <location>
        <begin position="7"/>
        <end position="336"/>
    </location>
</feature>
<accession>A0A0J6F586</accession>
<protein>
    <submittedName>
        <fullName evidence="10">MFS transporter</fullName>
    </submittedName>
    <submittedName>
        <fullName evidence="11">Probable 3-phenylpropionic acid transporter</fullName>
    </submittedName>
</protein>
<dbReference type="Proteomes" id="UP000053096">
    <property type="component" value="Unassembled WGS sequence"/>
</dbReference>
<dbReference type="OrthoDB" id="8639149at2"/>
<keyword evidence="6 8" id="KW-1133">Transmembrane helix</keyword>
<feature type="transmembrane region" description="Helical" evidence="8">
    <location>
        <begin position="95"/>
        <end position="113"/>
    </location>
</feature>
<evidence type="ECO:0000256" key="6">
    <source>
        <dbReference type="ARBA" id="ARBA00022989"/>
    </source>
</evidence>
<sequence>MGHGLGWLRVFYFLFYGLQGISIPFLPLWLASQGLDKDAIGLIVATAFLPKILSAPALAHAADLTGRLRLLIALPLAGTALLFACYPWQQSPGWMFWTTLGVNLLLPAVQPILDRIALAGNRGGRPLYTTVRVWGSLGFAALTLVGGHVIRATGPLSIILMSVALGLACLACLSVLDVGDAPPRRAHAGQRWPLLQVLRQRPVVLCILAASLTQASNGFLYSYATLFWTDHGLSTSDIGLLWTVGVGAEVVFFFLALRILAAVRPERLIWISAAMTALRWLGLAAFVDLPVLLAFQLLQAFTLGGNNSAIMAYISRQVPAHCQTSAIALYTMLSGGILMFFSVNAARLVYPRVPWGGFAMMAVFALCAIPIVLWAGRRPLDTPETR</sequence>
<dbReference type="Pfam" id="PF12832">
    <property type="entry name" value="MFS_1_like"/>
    <property type="match status" value="1"/>
</dbReference>
<dbReference type="GO" id="GO:0005886">
    <property type="term" value="C:plasma membrane"/>
    <property type="evidence" value="ECO:0007669"/>
    <property type="project" value="UniProtKB-SubCell"/>
</dbReference>
<dbReference type="NCBIfam" id="NF037955">
    <property type="entry name" value="mfs"/>
    <property type="match status" value="1"/>
</dbReference>
<evidence type="ECO:0000256" key="1">
    <source>
        <dbReference type="ARBA" id="ARBA00004429"/>
    </source>
</evidence>
<dbReference type="PIRSF" id="PIRSF004925">
    <property type="entry name" value="HcaT"/>
    <property type="match status" value="1"/>
</dbReference>
<dbReference type="AlphaFoldDB" id="A0A0J6F586"/>
<evidence type="ECO:0000313" key="11">
    <source>
        <dbReference type="EMBL" id="CUI36682.1"/>
    </source>
</evidence>
<feature type="transmembrane region" description="Helical" evidence="8">
    <location>
        <begin position="70"/>
        <end position="89"/>
    </location>
</feature>
<dbReference type="RefSeq" id="WP_043209454.1">
    <property type="nucleotide sequence ID" value="NZ_CAJGUP010000119.1"/>
</dbReference>
<evidence type="ECO:0000256" key="8">
    <source>
        <dbReference type="SAM" id="Phobius"/>
    </source>
</evidence>
<feature type="transmembrane region" description="Helical" evidence="8">
    <location>
        <begin position="156"/>
        <end position="176"/>
    </location>
</feature>
<keyword evidence="5 8" id="KW-0812">Transmembrane</keyword>
<evidence type="ECO:0000313" key="10">
    <source>
        <dbReference type="EMBL" id="ANY16442.1"/>
    </source>
</evidence>
<dbReference type="KEGG" id="bpdz:BBN53_11375"/>
<feature type="transmembrane region" description="Helical" evidence="8">
    <location>
        <begin position="240"/>
        <end position="261"/>
    </location>
</feature>
<dbReference type="Gene3D" id="1.20.1250.20">
    <property type="entry name" value="MFS general substrate transporter like domains"/>
    <property type="match status" value="2"/>
</dbReference>
<gene>
    <name evidence="11" type="primary">hcaT</name>
    <name evidence="10" type="ORF">BBN53_11375</name>
    <name evidence="11" type="ORF">ERS370011_00281</name>
</gene>
<dbReference type="Proteomes" id="UP000092950">
    <property type="component" value="Chromosome"/>
</dbReference>
<evidence type="ECO:0000256" key="2">
    <source>
        <dbReference type="ARBA" id="ARBA00022448"/>
    </source>
</evidence>
<organism evidence="11 12">
    <name type="scientific">Bordetella pseudohinzii</name>
    <dbReference type="NCBI Taxonomy" id="1331258"/>
    <lineage>
        <taxon>Bacteria</taxon>
        <taxon>Pseudomonadati</taxon>
        <taxon>Pseudomonadota</taxon>
        <taxon>Betaproteobacteria</taxon>
        <taxon>Burkholderiales</taxon>
        <taxon>Alcaligenaceae</taxon>
        <taxon>Bordetella</taxon>
    </lineage>
</organism>
<proteinExistence type="predicted"/>
<feature type="transmembrane region" description="Helical" evidence="8">
    <location>
        <begin position="293"/>
        <end position="315"/>
    </location>
</feature>
<dbReference type="InterPro" id="IPR036259">
    <property type="entry name" value="MFS_trans_sf"/>
</dbReference>
<dbReference type="InterPro" id="IPR024989">
    <property type="entry name" value="MFS_assoc_dom"/>
</dbReference>
<feature type="transmembrane region" description="Helical" evidence="8">
    <location>
        <begin position="203"/>
        <end position="228"/>
    </location>
</feature>
<reference evidence="11 12" key="1">
    <citation type="submission" date="2015-09" db="EMBL/GenBank/DDBJ databases">
        <authorList>
            <person name="Jackson K.R."/>
            <person name="Lunt B.L."/>
            <person name="Fisher J.N.B."/>
            <person name="Gardner A.V."/>
            <person name="Bailey M.E."/>
            <person name="Deus L.M."/>
            <person name="Earl A.S."/>
            <person name="Gibby P.D."/>
            <person name="Hartmann K.A."/>
            <person name="Liu J.E."/>
            <person name="Manci A.M."/>
            <person name="Nielsen D.A."/>
            <person name="Solomon M.B."/>
            <person name="Breakwell D.P."/>
            <person name="Burnett S.H."/>
            <person name="Grose J.H."/>
        </authorList>
    </citation>
    <scope>NUCLEOTIDE SEQUENCE [LARGE SCALE GENOMIC DNA]</scope>
    <source>
        <strain evidence="11 12">2789STDY5608636</strain>
    </source>
</reference>
<feature type="transmembrane region" description="Helical" evidence="8">
    <location>
        <begin position="268"/>
        <end position="287"/>
    </location>
</feature>
<dbReference type="EMBL" id="CP016440">
    <property type="protein sequence ID" value="ANY16442.1"/>
    <property type="molecule type" value="Genomic_DNA"/>
</dbReference>
<comment type="subcellular location">
    <subcellularLocation>
        <location evidence="1">Cell inner membrane</location>
        <topology evidence="1">Multi-pass membrane protein</topology>
    </subcellularLocation>
</comment>
<dbReference type="PANTHER" id="PTHR23522:SF10">
    <property type="entry name" value="3-PHENYLPROPIONIC ACID TRANSPORTER-RELATED"/>
    <property type="match status" value="1"/>
</dbReference>
<evidence type="ECO:0000259" key="9">
    <source>
        <dbReference type="Pfam" id="PF12832"/>
    </source>
</evidence>